<protein>
    <submittedName>
        <fullName evidence="1">Uncharacterized protein</fullName>
    </submittedName>
</protein>
<organism evidence="1 2">
    <name type="scientific">Capillimicrobium parvum</name>
    <dbReference type="NCBI Taxonomy" id="2884022"/>
    <lineage>
        <taxon>Bacteria</taxon>
        <taxon>Bacillati</taxon>
        <taxon>Actinomycetota</taxon>
        <taxon>Thermoleophilia</taxon>
        <taxon>Solirubrobacterales</taxon>
        <taxon>Capillimicrobiaceae</taxon>
        <taxon>Capillimicrobium</taxon>
    </lineage>
</organism>
<sequence>MVANETGMPRAMHPAAHHALRELSAAGRHLTEHWSVLAGRLAGPESVVLRAGADSAAGMLTELYPMGAARDVPLEPAADALGAALGGVRGRLADRFLERNQALRAAVLDVQHVTTLLAYVEALVRNDGDDELADACAGWQERLWAHENAARGLAIAAAEDPDQAIAPADGSPVGRAAHRVASVAGAAGEWVDRQTGSAT</sequence>
<dbReference type="Proteomes" id="UP001162834">
    <property type="component" value="Chromosome"/>
</dbReference>
<evidence type="ECO:0000313" key="1">
    <source>
        <dbReference type="EMBL" id="UGS35454.1"/>
    </source>
</evidence>
<gene>
    <name evidence="1" type="ORF">DSM104329_01842</name>
</gene>
<reference evidence="1" key="1">
    <citation type="journal article" date="2022" name="Int. J. Syst. Evol. Microbiol.">
        <title>Pseudomonas aegrilactucae sp. nov. and Pseudomonas morbosilactucae sp. nov., pathogens causing bacterial rot of lettuce in Japan.</title>
        <authorList>
            <person name="Sawada H."/>
            <person name="Fujikawa T."/>
            <person name="Satou M."/>
        </authorList>
    </citation>
    <scope>NUCLEOTIDE SEQUENCE</scope>
    <source>
        <strain evidence="1">0166_1</strain>
    </source>
</reference>
<accession>A0A9E6XVZ5</accession>
<name>A0A9E6XVZ5_9ACTN</name>
<proteinExistence type="predicted"/>
<dbReference type="EMBL" id="CP087164">
    <property type="protein sequence ID" value="UGS35454.1"/>
    <property type="molecule type" value="Genomic_DNA"/>
</dbReference>
<dbReference type="KEGG" id="sbae:DSM104329_01842"/>
<evidence type="ECO:0000313" key="2">
    <source>
        <dbReference type="Proteomes" id="UP001162834"/>
    </source>
</evidence>
<dbReference type="AlphaFoldDB" id="A0A9E6XVZ5"/>
<keyword evidence="2" id="KW-1185">Reference proteome</keyword>